<evidence type="ECO:0000259" key="7">
    <source>
        <dbReference type="PROSITE" id="PS50949"/>
    </source>
</evidence>
<dbReference type="GO" id="GO:0008483">
    <property type="term" value="F:transaminase activity"/>
    <property type="evidence" value="ECO:0007669"/>
    <property type="project" value="UniProtKB-KW"/>
</dbReference>
<keyword evidence="5" id="KW-0238">DNA-binding</keyword>
<feature type="domain" description="HTH gntR-type" evidence="7">
    <location>
        <begin position="1"/>
        <end position="69"/>
    </location>
</feature>
<dbReference type="Gene3D" id="1.10.10.10">
    <property type="entry name" value="Winged helix-like DNA-binding domain superfamily/Winged helix DNA-binding domain"/>
    <property type="match status" value="1"/>
</dbReference>
<sequence length="425" mass="50065">MKKYQQIYHDIKRKIENGQLKKGDRLPSIRTLSQTYRCSKDTVQHALWELTYHNLIYPVAKSGYYVFEGRVQKEKPLDFSLSGYHNIAYEDFRRCINETLIGREKDLFNTYPNQQGLTELLESLQHQLEDNAVYSKIDNIIVTSGVQQALYILTQLTFPNKKSFFLLEQPTYHRMNELVHRQNLPFLTIERDFKGINWAKLEELFKTRQIKCFYTISRYSNPLGLSYSKQEKEKLVELAAQYDVYIIEDDYLGDFAHTGDLPLHYYDTADKVIYLKSFSASLFPALRLAGLVLPQPLLQRFLDYKKLIDYDTNLIMQKALSLYLDNGMFAKNLRFLKNVFQKQMQQAEENLKAVSDYSDYRIAPQSVVLKLAADINNPQRLKESKDWHFLEEYYLENSNSNYLRLAINERLSDNLKKLFSSLQTD</sequence>
<dbReference type="Gene3D" id="3.40.640.10">
    <property type="entry name" value="Type I PLP-dependent aspartate aminotransferase-like (Major domain)"/>
    <property type="match status" value="1"/>
</dbReference>
<evidence type="ECO:0000256" key="3">
    <source>
        <dbReference type="ARBA" id="ARBA00022898"/>
    </source>
</evidence>
<keyword evidence="2" id="KW-0808">Transferase</keyword>
<dbReference type="InterPro" id="IPR004839">
    <property type="entry name" value="Aminotransferase_I/II_large"/>
</dbReference>
<evidence type="ECO:0000256" key="2">
    <source>
        <dbReference type="ARBA" id="ARBA00022576"/>
    </source>
</evidence>
<evidence type="ECO:0000313" key="8">
    <source>
        <dbReference type="EMBL" id="AND79336.1"/>
    </source>
</evidence>
<dbReference type="InterPro" id="IPR015421">
    <property type="entry name" value="PyrdxlP-dep_Trfase_major"/>
</dbReference>
<keyword evidence="4" id="KW-0805">Transcription regulation</keyword>
<dbReference type="AlphaFoldDB" id="A0A172Q7A2"/>
<reference evidence="8 9" key="1">
    <citation type="journal article" date="2016" name="Int. J. Syst. Evol. Microbiol.">
        <title>Streptococcuspantholopis sp. nov., isolated from faeces of the Tibetan antelope (Pantholops hodgsonii).</title>
        <authorList>
            <person name="Bai X."/>
            <person name="Xiong Y."/>
            <person name="Lu S."/>
            <person name="Jin D."/>
            <person name="Lai X."/>
            <person name="Yang J."/>
            <person name="Niu L."/>
            <person name="Hu S."/>
            <person name="Meng X."/>
            <person name="Pu J."/>
            <person name="Ye C."/>
            <person name="Xu J."/>
        </authorList>
    </citation>
    <scope>NUCLEOTIDE SEQUENCE [LARGE SCALE GENOMIC DNA]</scope>
    <source>
        <strain evidence="8 9">TA 26</strain>
    </source>
</reference>
<dbReference type="InterPro" id="IPR000524">
    <property type="entry name" value="Tscrpt_reg_HTH_GntR"/>
</dbReference>
<dbReference type="CDD" id="cd07377">
    <property type="entry name" value="WHTH_GntR"/>
    <property type="match status" value="1"/>
</dbReference>
<evidence type="ECO:0000256" key="1">
    <source>
        <dbReference type="ARBA" id="ARBA00005384"/>
    </source>
</evidence>
<dbReference type="GO" id="GO:0003700">
    <property type="term" value="F:DNA-binding transcription factor activity"/>
    <property type="evidence" value="ECO:0007669"/>
    <property type="project" value="InterPro"/>
</dbReference>
<dbReference type="InterPro" id="IPR036390">
    <property type="entry name" value="WH_DNA-bd_sf"/>
</dbReference>
<dbReference type="InterPro" id="IPR015424">
    <property type="entry name" value="PyrdxlP-dep_Trfase"/>
</dbReference>
<dbReference type="EMBL" id="CP014699">
    <property type="protein sequence ID" value="AND79336.1"/>
    <property type="molecule type" value="Genomic_DNA"/>
</dbReference>
<keyword evidence="3" id="KW-0663">Pyridoxal phosphate</keyword>
<dbReference type="SMART" id="SM00345">
    <property type="entry name" value="HTH_GNTR"/>
    <property type="match status" value="1"/>
</dbReference>
<proteinExistence type="inferred from homology"/>
<accession>A0A172Q7A2</accession>
<dbReference type="SUPFAM" id="SSF53383">
    <property type="entry name" value="PLP-dependent transferases"/>
    <property type="match status" value="1"/>
</dbReference>
<organism evidence="8 9">
    <name type="scientific">Streptococcus pantholopis</name>
    <dbReference type="NCBI Taxonomy" id="1811193"/>
    <lineage>
        <taxon>Bacteria</taxon>
        <taxon>Bacillati</taxon>
        <taxon>Bacillota</taxon>
        <taxon>Bacilli</taxon>
        <taxon>Lactobacillales</taxon>
        <taxon>Streptococcaceae</taxon>
        <taxon>Streptococcus</taxon>
    </lineage>
</organism>
<dbReference type="SUPFAM" id="SSF46785">
    <property type="entry name" value="Winged helix' DNA-binding domain"/>
    <property type="match status" value="1"/>
</dbReference>
<dbReference type="Pfam" id="PF00155">
    <property type="entry name" value="Aminotran_1_2"/>
    <property type="match status" value="1"/>
</dbReference>
<dbReference type="PANTHER" id="PTHR46577:SF1">
    <property type="entry name" value="HTH-TYPE TRANSCRIPTIONAL REGULATORY PROTEIN GABR"/>
    <property type="match status" value="1"/>
</dbReference>
<comment type="similarity">
    <text evidence="1">In the C-terminal section; belongs to the class-I pyridoxal-phosphate-dependent aminotransferase family.</text>
</comment>
<dbReference type="GO" id="GO:0003677">
    <property type="term" value="F:DNA binding"/>
    <property type="evidence" value="ECO:0007669"/>
    <property type="project" value="UniProtKB-KW"/>
</dbReference>
<dbReference type="PANTHER" id="PTHR46577">
    <property type="entry name" value="HTH-TYPE TRANSCRIPTIONAL REGULATORY PROTEIN GABR"/>
    <property type="match status" value="1"/>
</dbReference>
<evidence type="ECO:0000256" key="5">
    <source>
        <dbReference type="ARBA" id="ARBA00023125"/>
    </source>
</evidence>
<evidence type="ECO:0000256" key="6">
    <source>
        <dbReference type="ARBA" id="ARBA00023163"/>
    </source>
</evidence>
<name>A0A172Q7A2_9STRE</name>
<protein>
    <submittedName>
        <fullName evidence="8">GntR family transcriptional regulator</fullName>
    </submittedName>
</protein>
<dbReference type="CDD" id="cd00609">
    <property type="entry name" value="AAT_like"/>
    <property type="match status" value="1"/>
</dbReference>
<reference evidence="9" key="2">
    <citation type="submission" date="2016-03" db="EMBL/GenBank/DDBJ databases">
        <title>Streptococcus antelopensis sp. nov., isolated from the feces of the Tibetan antelope (Pantholops hodgsonii) in Hoh Xil National Nature Reserve, Qinghai, China.</title>
        <authorList>
            <person name="Bai X."/>
        </authorList>
    </citation>
    <scope>NUCLEOTIDE SEQUENCE [LARGE SCALE GENOMIC DNA]</scope>
    <source>
        <strain evidence="9">TA 26</strain>
    </source>
</reference>
<dbReference type="PROSITE" id="PS50949">
    <property type="entry name" value="HTH_GNTR"/>
    <property type="match status" value="1"/>
</dbReference>
<keyword evidence="6" id="KW-0804">Transcription</keyword>
<keyword evidence="9" id="KW-1185">Reference proteome</keyword>
<dbReference type="Proteomes" id="UP000077317">
    <property type="component" value="Chromosome"/>
</dbReference>
<evidence type="ECO:0000256" key="4">
    <source>
        <dbReference type="ARBA" id="ARBA00023015"/>
    </source>
</evidence>
<dbReference type="GO" id="GO:0030170">
    <property type="term" value="F:pyridoxal phosphate binding"/>
    <property type="evidence" value="ECO:0007669"/>
    <property type="project" value="InterPro"/>
</dbReference>
<dbReference type="InterPro" id="IPR051446">
    <property type="entry name" value="HTH_trans_reg/aminotransferase"/>
</dbReference>
<evidence type="ECO:0000313" key="9">
    <source>
        <dbReference type="Proteomes" id="UP000077317"/>
    </source>
</evidence>
<dbReference type="Pfam" id="PF00392">
    <property type="entry name" value="GntR"/>
    <property type="match status" value="1"/>
</dbReference>
<keyword evidence="2" id="KW-0032">Aminotransferase</keyword>
<dbReference type="KEGG" id="spat:A0O21_04480"/>
<gene>
    <name evidence="8" type="ORF">A0O21_04480</name>
</gene>
<dbReference type="InterPro" id="IPR036388">
    <property type="entry name" value="WH-like_DNA-bd_sf"/>
</dbReference>